<organism evidence="2 3">
    <name type="scientific">Paenibacillus silvae</name>
    <dbReference type="NCBI Taxonomy" id="1325358"/>
    <lineage>
        <taxon>Bacteria</taxon>
        <taxon>Bacillati</taxon>
        <taxon>Bacillota</taxon>
        <taxon>Bacilli</taxon>
        <taxon>Bacillales</taxon>
        <taxon>Paenibacillaceae</taxon>
        <taxon>Paenibacillus</taxon>
    </lineage>
</organism>
<reference evidence="2 3" key="1">
    <citation type="submission" date="2018-06" db="EMBL/GenBank/DDBJ databases">
        <title>Isolation of heavy metals resistant Paenibacillus silvae NC2 from Gold-Copper mine in ZiJin, China.</title>
        <authorList>
            <person name="Xu J."/>
            <person name="Mazhar H.S."/>
            <person name="Rensing C."/>
        </authorList>
    </citation>
    <scope>NUCLEOTIDE SEQUENCE [LARGE SCALE GENOMIC DNA]</scope>
    <source>
        <strain evidence="2 3">NC2</strain>
    </source>
</reference>
<gene>
    <name evidence="2" type="ORF">DN757_26235</name>
</gene>
<dbReference type="Proteomes" id="UP000249204">
    <property type="component" value="Unassembled WGS sequence"/>
</dbReference>
<evidence type="ECO:0000259" key="1">
    <source>
        <dbReference type="Pfam" id="PF04542"/>
    </source>
</evidence>
<feature type="domain" description="RNA polymerase sigma-70 region 2" evidence="1">
    <location>
        <begin position="13"/>
        <end position="58"/>
    </location>
</feature>
<comment type="caution">
    <text evidence="2">The sequence shown here is derived from an EMBL/GenBank/DDBJ whole genome shotgun (WGS) entry which is preliminary data.</text>
</comment>
<dbReference type="Pfam" id="PF04542">
    <property type="entry name" value="Sigma70_r2"/>
    <property type="match status" value="1"/>
</dbReference>
<dbReference type="AlphaFoldDB" id="A0A2W6N9N6"/>
<dbReference type="InterPro" id="IPR013325">
    <property type="entry name" value="RNA_pol_sigma_r2"/>
</dbReference>
<dbReference type="SUPFAM" id="SSF88946">
    <property type="entry name" value="Sigma2 domain of RNA polymerase sigma factors"/>
    <property type="match status" value="1"/>
</dbReference>
<protein>
    <recommendedName>
        <fullName evidence="1">RNA polymerase sigma-70 region 2 domain-containing protein</fullName>
    </recommendedName>
</protein>
<evidence type="ECO:0000313" key="3">
    <source>
        <dbReference type="Proteomes" id="UP000249204"/>
    </source>
</evidence>
<sequence>MTTNERNMTDHEFVTAHQNLVHSLCQRYATLFNGIKHSSGADYEDLFQVGMMGLLNSRNG</sequence>
<name>A0A2W6N9N6_9BACL</name>
<dbReference type="Gene3D" id="1.10.1740.10">
    <property type="match status" value="1"/>
</dbReference>
<dbReference type="EMBL" id="QKWW01000092">
    <property type="protein sequence ID" value="PZT52657.1"/>
    <property type="molecule type" value="Genomic_DNA"/>
</dbReference>
<dbReference type="GO" id="GO:0006352">
    <property type="term" value="P:DNA-templated transcription initiation"/>
    <property type="evidence" value="ECO:0007669"/>
    <property type="project" value="InterPro"/>
</dbReference>
<dbReference type="InterPro" id="IPR007627">
    <property type="entry name" value="RNA_pol_sigma70_r2"/>
</dbReference>
<evidence type="ECO:0000313" key="2">
    <source>
        <dbReference type="EMBL" id="PZT52657.1"/>
    </source>
</evidence>
<dbReference type="GO" id="GO:0003700">
    <property type="term" value="F:DNA-binding transcription factor activity"/>
    <property type="evidence" value="ECO:0007669"/>
    <property type="project" value="InterPro"/>
</dbReference>
<proteinExistence type="predicted"/>
<accession>A0A2W6N9N6</accession>